<keyword evidence="2" id="KW-1185">Reference proteome</keyword>
<evidence type="ECO:0000313" key="1">
    <source>
        <dbReference type="EMBL" id="CDM23251.1"/>
    </source>
</evidence>
<name>W8X2L8_CASD6</name>
<dbReference type="STRING" id="1437824.BN940_03886"/>
<dbReference type="AlphaFoldDB" id="W8X2L8"/>
<sequence>MHGESPCDHLIIQLEICTDNRPCAAGSRSLPYAVRCRVRREQGNR</sequence>
<dbReference type="HOGENOM" id="CLU_3197616_0_0_4"/>
<dbReference type="EMBL" id="HG916765">
    <property type="protein sequence ID" value="CDM23251.1"/>
    <property type="molecule type" value="Genomic_DNA"/>
</dbReference>
<dbReference type="Proteomes" id="UP000019805">
    <property type="component" value="Chromosome"/>
</dbReference>
<evidence type="ECO:0000313" key="2">
    <source>
        <dbReference type="Proteomes" id="UP000019805"/>
    </source>
</evidence>
<organism evidence="1 2">
    <name type="scientific">Castellaniella defragrans (strain DSM 12143 / CCUG 39792 / 65Phen)</name>
    <name type="common">Alcaligenes defragrans</name>
    <dbReference type="NCBI Taxonomy" id="1437824"/>
    <lineage>
        <taxon>Bacteria</taxon>
        <taxon>Pseudomonadati</taxon>
        <taxon>Pseudomonadota</taxon>
        <taxon>Betaproteobacteria</taxon>
        <taxon>Burkholderiales</taxon>
        <taxon>Alcaligenaceae</taxon>
        <taxon>Castellaniella</taxon>
    </lineage>
</organism>
<protein>
    <submittedName>
        <fullName evidence="1">Uncharacterized protein</fullName>
    </submittedName>
</protein>
<accession>W8X2L8</accession>
<gene>
    <name evidence="1" type="ORF">BN940_03886</name>
</gene>
<dbReference type="KEGG" id="cdn:BN940_03886"/>
<proteinExistence type="predicted"/>
<reference evidence="1 2" key="1">
    <citation type="journal article" date="2014" name="BMC Microbiol.">
        <title>The oxygen-independent metabolism of cyclic monoterpenes in Castellaniella defragrans 65Phen.</title>
        <authorList>
            <person name="Petasch J."/>
            <person name="Disch E.M."/>
            <person name="Markert S."/>
            <person name="Becher D."/>
            <person name="Schweder T."/>
            <person name="Huttel B."/>
            <person name="Reinhardt R."/>
            <person name="Harder J."/>
        </authorList>
    </citation>
    <scope>NUCLEOTIDE SEQUENCE [LARGE SCALE GENOMIC DNA]</scope>
    <source>
        <strain evidence="1">65Phen</strain>
    </source>
</reference>